<sequence length="126" mass="13675">MLGTPDRDVPDAFRTGRFRLHHPVLVVGVGNGARPRGGVPDLAQPLFDVVVPLLVRGKQRYDPAWTRGESVQLMPSTTRTMAGTGRHSSTADAAAARTGSTVAVVDLHATTWQAEVSRSPRPRLWR</sequence>
<dbReference type="Proteomes" id="UP000037773">
    <property type="component" value="Unassembled WGS sequence"/>
</dbReference>
<evidence type="ECO:0000313" key="2">
    <source>
        <dbReference type="Proteomes" id="UP000037773"/>
    </source>
</evidence>
<keyword evidence="2" id="KW-1185">Reference proteome</keyword>
<evidence type="ECO:0000313" key="1">
    <source>
        <dbReference type="EMBL" id="KOT43159.1"/>
    </source>
</evidence>
<dbReference type="AlphaFoldDB" id="A0A0M9XA73"/>
<dbReference type="EMBL" id="LGCN01000063">
    <property type="protein sequence ID" value="KOT43159.1"/>
    <property type="molecule type" value="Genomic_DNA"/>
</dbReference>
<organism evidence="1 2">
    <name type="scientific">Streptomyces caelestis</name>
    <dbReference type="NCBI Taxonomy" id="36816"/>
    <lineage>
        <taxon>Bacteria</taxon>
        <taxon>Bacillati</taxon>
        <taxon>Actinomycetota</taxon>
        <taxon>Actinomycetes</taxon>
        <taxon>Kitasatosporales</taxon>
        <taxon>Streptomycetaceae</taxon>
        <taxon>Streptomyces</taxon>
    </lineage>
</organism>
<accession>A0A0M9XA73</accession>
<proteinExistence type="predicted"/>
<name>A0A0M9XA73_9ACTN</name>
<comment type="caution">
    <text evidence="1">The sequence shown here is derived from an EMBL/GenBank/DDBJ whole genome shotgun (WGS) entry which is preliminary data.</text>
</comment>
<protein>
    <submittedName>
        <fullName evidence="1">Uncharacterized protein</fullName>
    </submittedName>
</protein>
<reference evidence="1 2" key="1">
    <citation type="submission" date="2015-07" db="EMBL/GenBank/DDBJ databases">
        <authorList>
            <person name="Noorani M."/>
        </authorList>
    </citation>
    <scope>NUCLEOTIDE SEQUENCE [LARGE SCALE GENOMIC DNA]</scope>
    <source>
        <strain evidence="1 2">NRRL B-24567</strain>
    </source>
</reference>
<gene>
    <name evidence="1" type="ORF">ADK41_06805</name>
</gene>